<dbReference type="InterPro" id="IPR000626">
    <property type="entry name" value="Ubiquitin-like_dom"/>
</dbReference>
<dbReference type="PANTHER" id="PTHR22677:SF3">
    <property type="entry name" value="ANKYRIN REPEAT DOMAIN-CONTAINING PROTEIN 60"/>
    <property type="match status" value="1"/>
</dbReference>
<dbReference type="SMART" id="SM00248">
    <property type="entry name" value="ANK"/>
    <property type="match status" value="2"/>
</dbReference>
<protein>
    <recommendedName>
        <fullName evidence="2">Ubiquitin-like domain-containing protein</fullName>
    </recommendedName>
</protein>
<keyword evidence="1" id="KW-0040">ANK repeat</keyword>
<dbReference type="Pfam" id="PF12796">
    <property type="entry name" value="Ank_2"/>
    <property type="match status" value="1"/>
</dbReference>
<dbReference type="InterPro" id="IPR029071">
    <property type="entry name" value="Ubiquitin-like_domsf"/>
</dbReference>
<feature type="repeat" description="ANK" evidence="1">
    <location>
        <begin position="148"/>
        <end position="180"/>
    </location>
</feature>
<dbReference type="InterPro" id="IPR002110">
    <property type="entry name" value="Ankyrin_rpt"/>
</dbReference>
<dbReference type="PROSITE" id="PS50053">
    <property type="entry name" value="UBIQUITIN_2"/>
    <property type="match status" value="1"/>
</dbReference>
<organism evidence="3 4">
    <name type="scientific">Tegillarca granosa</name>
    <name type="common">Malaysian cockle</name>
    <name type="synonym">Anadara granosa</name>
    <dbReference type="NCBI Taxonomy" id="220873"/>
    <lineage>
        <taxon>Eukaryota</taxon>
        <taxon>Metazoa</taxon>
        <taxon>Spiralia</taxon>
        <taxon>Lophotrochozoa</taxon>
        <taxon>Mollusca</taxon>
        <taxon>Bivalvia</taxon>
        <taxon>Autobranchia</taxon>
        <taxon>Pteriomorphia</taxon>
        <taxon>Arcoida</taxon>
        <taxon>Arcoidea</taxon>
        <taxon>Arcidae</taxon>
        <taxon>Tegillarca</taxon>
    </lineage>
</organism>
<name>A0ABQ9ECC0_TEGGR</name>
<evidence type="ECO:0000313" key="4">
    <source>
        <dbReference type="Proteomes" id="UP001217089"/>
    </source>
</evidence>
<evidence type="ECO:0000259" key="2">
    <source>
        <dbReference type="PROSITE" id="PS50053"/>
    </source>
</evidence>
<dbReference type="SUPFAM" id="SSF54236">
    <property type="entry name" value="Ubiquitin-like"/>
    <property type="match status" value="1"/>
</dbReference>
<dbReference type="InterPro" id="IPR036770">
    <property type="entry name" value="Ankyrin_rpt-contain_sf"/>
</dbReference>
<accession>A0ABQ9ECC0</accession>
<dbReference type="Gene3D" id="3.10.20.90">
    <property type="entry name" value="Phosphatidylinositol 3-kinase Catalytic Subunit, Chain A, domain 1"/>
    <property type="match status" value="1"/>
</dbReference>
<dbReference type="InterPro" id="IPR039323">
    <property type="entry name" value="ANKRD_45/46/60"/>
</dbReference>
<feature type="repeat" description="ANK" evidence="1">
    <location>
        <begin position="181"/>
        <end position="213"/>
    </location>
</feature>
<dbReference type="CDD" id="cd17063">
    <property type="entry name" value="Ubl_ANKRD60"/>
    <property type="match status" value="1"/>
</dbReference>
<dbReference type="SUPFAM" id="SSF48403">
    <property type="entry name" value="Ankyrin repeat"/>
    <property type="match status" value="1"/>
</dbReference>
<proteinExistence type="predicted"/>
<sequence>MVIEISKMTSRIKSRGNTGGREKNHFTIHVKLFTNEKFPLKNIVGDMKISELKKYMEFATGIPIHMQRVSYLDEGELLNHTDVRSNDIVPGATLHLRVWPMWKEIIEAAASNDADWVFSLGVTYPTDYKTPHSDYMTKRARKAWIEERAFLALYIAAHRGYQGLVKKLIDAGADVNASTPFGRTALHVAAAQGRGNIVDALLERGADIDAEDEEGESALSIAAKFNHKSCERHLFLFRWQERAKRTNPSEEPDRMAHQFFDSAFPVWLKGGQCQMYYTNILPPGEFGGSRFNSPKRRPHTTAVTKERLHSDGADQFEDDEMDYDYTEDGVNVRLPAIREERRKARTATGRKRAFSYDQWLARKQSIEQRAIDIKKAAEERKRLEEEAA</sequence>
<dbReference type="PROSITE" id="PS50297">
    <property type="entry name" value="ANK_REP_REGION"/>
    <property type="match status" value="2"/>
</dbReference>
<dbReference type="Gene3D" id="1.25.40.20">
    <property type="entry name" value="Ankyrin repeat-containing domain"/>
    <property type="match status" value="1"/>
</dbReference>
<dbReference type="Proteomes" id="UP001217089">
    <property type="component" value="Unassembled WGS sequence"/>
</dbReference>
<feature type="domain" description="Ubiquitin-like" evidence="2">
    <location>
        <begin position="26"/>
        <end position="96"/>
    </location>
</feature>
<evidence type="ECO:0000256" key="1">
    <source>
        <dbReference type="PROSITE-ProRule" id="PRU00023"/>
    </source>
</evidence>
<evidence type="ECO:0000313" key="3">
    <source>
        <dbReference type="EMBL" id="KAJ8302991.1"/>
    </source>
</evidence>
<reference evidence="3 4" key="1">
    <citation type="submission" date="2022-12" db="EMBL/GenBank/DDBJ databases">
        <title>Chromosome-level genome of Tegillarca granosa.</title>
        <authorList>
            <person name="Kim J."/>
        </authorList>
    </citation>
    <scope>NUCLEOTIDE SEQUENCE [LARGE SCALE GENOMIC DNA]</scope>
    <source>
        <strain evidence="3">Teg-2019</strain>
        <tissue evidence="3">Adductor muscle</tissue>
    </source>
</reference>
<dbReference type="EMBL" id="JARBDR010000917">
    <property type="protein sequence ID" value="KAJ8302991.1"/>
    <property type="molecule type" value="Genomic_DNA"/>
</dbReference>
<keyword evidence="4" id="KW-1185">Reference proteome</keyword>
<dbReference type="PROSITE" id="PS50088">
    <property type="entry name" value="ANK_REPEAT"/>
    <property type="match status" value="2"/>
</dbReference>
<dbReference type="PANTHER" id="PTHR22677">
    <property type="entry name" value="ANKYRIN REPEAT DOMAIN-CONTAINING PROTEIN 60"/>
    <property type="match status" value="1"/>
</dbReference>
<comment type="caution">
    <text evidence="3">The sequence shown here is derived from an EMBL/GenBank/DDBJ whole genome shotgun (WGS) entry which is preliminary data.</text>
</comment>
<gene>
    <name evidence="3" type="ORF">KUTeg_019387</name>
</gene>